<dbReference type="PROSITE" id="PS00108">
    <property type="entry name" value="PROTEIN_KINASE_ST"/>
    <property type="match status" value="1"/>
</dbReference>
<dbReference type="EMBL" id="CAJNYU010000216">
    <property type="protein sequence ID" value="CAF3341693.1"/>
    <property type="molecule type" value="Genomic_DNA"/>
</dbReference>
<dbReference type="GO" id="GO:0005524">
    <property type="term" value="F:ATP binding"/>
    <property type="evidence" value="ECO:0007669"/>
    <property type="project" value="UniProtKB-UniRule"/>
</dbReference>
<feature type="binding site" evidence="4">
    <location>
        <position position="37"/>
    </location>
    <ligand>
        <name>ATP</name>
        <dbReference type="ChEBI" id="CHEBI:30616"/>
    </ligand>
</feature>
<comment type="similarity">
    <text evidence="5">Belongs to the protein kinase superfamily.</text>
</comment>
<keyword evidence="1 5" id="KW-0723">Serine/threonine-protein kinase</keyword>
<dbReference type="InterPro" id="IPR001245">
    <property type="entry name" value="Ser-Thr/Tyr_kinase_cat_dom"/>
</dbReference>
<dbReference type="GO" id="GO:0004674">
    <property type="term" value="F:protein serine/threonine kinase activity"/>
    <property type="evidence" value="ECO:0007669"/>
    <property type="project" value="UniProtKB-KW"/>
</dbReference>
<evidence type="ECO:0000313" key="10">
    <source>
        <dbReference type="Proteomes" id="UP000663869"/>
    </source>
</evidence>
<feature type="compositionally biased region" description="Low complexity" evidence="6">
    <location>
        <begin position="296"/>
        <end position="313"/>
    </location>
</feature>
<evidence type="ECO:0000256" key="3">
    <source>
        <dbReference type="ARBA" id="ARBA00022840"/>
    </source>
</evidence>
<evidence type="ECO:0000256" key="6">
    <source>
        <dbReference type="SAM" id="MobiDB-lite"/>
    </source>
</evidence>
<dbReference type="InterPro" id="IPR017441">
    <property type="entry name" value="Protein_kinase_ATP_BS"/>
</dbReference>
<evidence type="ECO:0000256" key="4">
    <source>
        <dbReference type="PROSITE-ProRule" id="PRU10141"/>
    </source>
</evidence>
<feature type="compositionally biased region" description="Basic and acidic residues" evidence="6">
    <location>
        <begin position="317"/>
        <end position="331"/>
    </location>
</feature>
<dbReference type="Pfam" id="PF07714">
    <property type="entry name" value="PK_Tyr_Ser-Thr"/>
    <property type="match status" value="1"/>
</dbReference>
<keyword evidence="3 4" id="KW-0067">ATP-binding</keyword>
<sequence length="467" mass="52633">MARKGEDLIHRREQIGAGGFGTVFIGKYREHQEVAIKDIKGELSREAFAEASLLKKLTHPNIIRYIDIVQASKQTSIIMEFIDGGSLHQYIKNTTQSLTYWKMTRQIMIGVAYGMAYLHDQSIVHADLKSLNVLLRHDYTAVICDFGLARTIADSAAVTAETARGTAMWFAPELCRNRPEKRSFQSDVWAFGCVLLEVLSKKLPWEDDYDNNMMLLNALSKPENAAIFEDICRKQRAPEKLRTVLCRCCSWQKKDRPEFHTIVQDLTTITDVDLCNLNQEQEKSLLSESPSVRPLTSNGRSSTKSSSSKVNNENSEENVHSIEQSKVEKPRGRSKKPPVIQTDNSDRLNTDTDTIIQGQTISLRSNLANARPTTGRMPHKTKPPIWLTPQGTNEPTDALAAAIDALKLNNPKNKKPTTDNLANKANVGERNTKYAFVNNCHRLLYQGERGAWYYINSMGNKVYATDN</sequence>
<dbReference type="InterPro" id="IPR011009">
    <property type="entry name" value="Kinase-like_dom_sf"/>
</dbReference>
<dbReference type="PROSITE" id="PS00107">
    <property type="entry name" value="PROTEIN_KINASE_ATP"/>
    <property type="match status" value="1"/>
</dbReference>
<accession>A0A817VHC0</accession>
<dbReference type="SMART" id="SM00220">
    <property type="entry name" value="S_TKc"/>
    <property type="match status" value="1"/>
</dbReference>
<keyword evidence="1 5" id="KW-0808">Transferase</keyword>
<feature type="domain" description="Protein kinase" evidence="7">
    <location>
        <begin position="9"/>
        <end position="269"/>
    </location>
</feature>
<dbReference type="PROSITE" id="PS50011">
    <property type="entry name" value="PROTEIN_KINASE_DOM"/>
    <property type="match status" value="1"/>
</dbReference>
<evidence type="ECO:0000313" key="9">
    <source>
        <dbReference type="EMBL" id="CAF4589620.1"/>
    </source>
</evidence>
<dbReference type="EMBL" id="CAJOBQ010003012">
    <property type="protein sequence ID" value="CAF4589620.1"/>
    <property type="molecule type" value="Genomic_DNA"/>
</dbReference>
<dbReference type="PANTHER" id="PTHR44329">
    <property type="entry name" value="SERINE/THREONINE-PROTEIN KINASE TNNI3K-RELATED"/>
    <property type="match status" value="1"/>
</dbReference>
<evidence type="ECO:0000256" key="2">
    <source>
        <dbReference type="ARBA" id="ARBA00022741"/>
    </source>
</evidence>
<dbReference type="InterPro" id="IPR008271">
    <property type="entry name" value="Ser/Thr_kinase_AS"/>
</dbReference>
<dbReference type="SUPFAM" id="SSF56112">
    <property type="entry name" value="Protein kinase-like (PK-like)"/>
    <property type="match status" value="1"/>
</dbReference>
<protein>
    <recommendedName>
        <fullName evidence="7">Protein kinase domain-containing protein</fullName>
    </recommendedName>
</protein>
<organism evidence="8 10">
    <name type="scientific">Rotaria socialis</name>
    <dbReference type="NCBI Taxonomy" id="392032"/>
    <lineage>
        <taxon>Eukaryota</taxon>
        <taxon>Metazoa</taxon>
        <taxon>Spiralia</taxon>
        <taxon>Gnathifera</taxon>
        <taxon>Rotifera</taxon>
        <taxon>Eurotatoria</taxon>
        <taxon>Bdelloidea</taxon>
        <taxon>Philodinida</taxon>
        <taxon>Philodinidae</taxon>
        <taxon>Rotaria</taxon>
    </lineage>
</organism>
<reference evidence="8" key="1">
    <citation type="submission" date="2021-02" db="EMBL/GenBank/DDBJ databases">
        <authorList>
            <person name="Nowell W R."/>
        </authorList>
    </citation>
    <scope>NUCLEOTIDE SEQUENCE</scope>
</reference>
<evidence type="ECO:0000256" key="1">
    <source>
        <dbReference type="ARBA" id="ARBA00022527"/>
    </source>
</evidence>
<keyword evidence="1 5" id="KW-0418">Kinase</keyword>
<feature type="region of interest" description="Disordered" evidence="6">
    <location>
        <begin position="283"/>
        <end position="351"/>
    </location>
</feature>
<dbReference type="InterPro" id="IPR000719">
    <property type="entry name" value="Prot_kinase_dom"/>
</dbReference>
<dbReference type="InterPro" id="IPR051681">
    <property type="entry name" value="Ser/Thr_Kinases-Pseudokinases"/>
</dbReference>
<evidence type="ECO:0000259" key="7">
    <source>
        <dbReference type="PROSITE" id="PS50011"/>
    </source>
</evidence>
<dbReference type="Proteomes" id="UP000663862">
    <property type="component" value="Unassembled WGS sequence"/>
</dbReference>
<dbReference type="Gene3D" id="1.10.510.10">
    <property type="entry name" value="Transferase(Phosphotransferase) domain 1"/>
    <property type="match status" value="1"/>
</dbReference>
<comment type="caution">
    <text evidence="8">The sequence shown here is derived from an EMBL/GenBank/DDBJ whole genome shotgun (WGS) entry which is preliminary data.</text>
</comment>
<evidence type="ECO:0000256" key="5">
    <source>
        <dbReference type="RuleBase" id="RU000304"/>
    </source>
</evidence>
<gene>
    <name evidence="8" type="ORF">FME351_LOCUS3645</name>
    <name evidence="9" type="ORF">TSG867_LOCUS27116</name>
</gene>
<name>A0A817VHC0_9BILA</name>
<keyword evidence="2 4" id="KW-0547">Nucleotide-binding</keyword>
<dbReference type="AlphaFoldDB" id="A0A817VHC0"/>
<dbReference type="Proteomes" id="UP000663869">
    <property type="component" value="Unassembled WGS sequence"/>
</dbReference>
<evidence type="ECO:0000313" key="8">
    <source>
        <dbReference type="EMBL" id="CAF3341693.1"/>
    </source>
</evidence>
<proteinExistence type="inferred from homology"/>